<evidence type="ECO:0000313" key="1">
    <source>
        <dbReference type="EMBL" id="SDE62618.1"/>
    </source>
</evidence>
<organism evidence="1 2">
    <name type="scientific">Paracidovorax valerianellae</name>
    <dbReference type="NCBI Taxonomy" id="187868"/>
    <lineage>
        <taxon>Bacteria</taxon>
        <taxon>Pseudomonadati</taxon>
        <taxon>Pseudomonadota</taxon>
        <taxon>Betaproteobacteria</taxon>
        <taxon>Burkholderiales</taxon>
        <taxon>Comamonadaceae</taxon>
        <taxon>Paracidovorax</taxon>
    </lineage>
</organism>
<sequence>MDVSADQGSDVRIYEVWALSDDVEIKAAMPVGFQHGDVIGHLLTGPTWTPYALHLINDDD</sequence>
<dbReference type="Proteomes" id="UP000198781">
    <property type="component" value="Unassembled WGS sequence"/>
</dbReference>
<accession>A0A1G7EG35</accession>
<dbReference type="AlphaFoldDB" id="A0A1G7EG35"/>
<gene>
    <name evidence="1" type="ORF">SAMN05192589_12313</name>
</gene>
<keyword evidence="2" id="KW-1185">Reference proteome</keyword>
<name>A0A1G7EG35_9BURK</name>
<evidence type="ECO:0000313" key="2">
    <source>
        <dbReference type="Proteomes" id="UP000198781"/>
    </source>
</evidence>
<reference evidence="1 2" key="1">
    <citation type="submission" date="2016-10" db="EMBL/GenBank/DDBJ databases">
        <authorList>
            <person name="de Groot N.N."/>
        </authorList>
    </citation>
    <scope>NUCLEOTIDE SEQUENCE [LARGE SCALE GENOMIC DNA]</scope>
    <source>
        <strain evidence="1 2">DSM 16619</strain>
    </source>
</reference>
<proteinExistence type="predicted"/>
<protein>
    <submittedName>
        <fullName evidence="1">Uncharacterized protein</fullName>
    </submittedName>
</protein>
<dbReference type="EMBL" id="FMZC01000023">
    <property type="protein sequence ID" value="SDE62618.1"/>
    <property type="molecule type" value="Genomic_DNA"/>
</dbReference>